<keyword evidence="2" id="KW-0808">Transferase</keyword>
<dbReference type="Pfam" id="PF13649">
    <property type="entry name" value="Methyltransf_25"/>
    <property type="match status" value="1"/>
</dbReference>
<feature type="domain" description="Methyltransferase" evidence="1">
    <location>
        <begin position="60"/>
        <end position="153"/>
    </location>
</feature>
<protein>
    <submittedName>
        <fullName evidence="2">Methyltransferase domain-containing protein</fullName>
    </submittedName>
</protein>
<dbReference type="AlphaFoldDB" id="A0A9X1X5K4"/>
<sequence>MELLRNRAFDAEIMDDFSLPGEQVDGVLHGLGKMNALFGGHQSVIKALQECDPQQGFHISDWGCGGGDTLIAIAKWAGKNNINLKLHGVDASAAAVKFARKRSNPFPEISYTKADVLKHDFEEQQFDVVLCSLFSHHFDDEAWVELIRRMFFACRQRVVITDLHRHWVLYGAVLAITRLFTSNKMAQHDGPLSVRKSFKRSELVQLLAKADISNYRLQWKWAFRWRIIIYK</sequence>
<keyword evidence="2" id="KW-0489">Methyltransferase</keyword>
<reference evidence="2" key="1">
    <citation type="submission" date="2022-04" db="EMBL/GenBank/DDBJ databases">
        <title>Mucilaginibacter sp. RS28 isolated from freshwater.</title>
        <authorList>
            <person name="Ko S.-R."/>
        </authorList>
    </citation>
    <scope>NUCLEOTIDE SEQUENCE</scope>
    <source>
        <strain evidence="2">RS28</strain>
    </source>
</reference>
<organism evidence="2 3">
    <name type="scientific">Mucilaginibacter straminoryzae</name>
    <dbReference type="NCBI Taxonomy" id="2932774"/>
    <lineage>
        <taxon>Bacteria</taxon>
        <taxon>Pseudomonadati</taxon>
        <taxon>Bacteroidota</taxon>
        <taxon>Sphingobacteriia</taxon>
        <taxon>Sphingobacteriales</taxon>
        <taxon>Sphingobacteriaceae</taxon>
        <taxon>Mucilaginibacter</taxon>
    </lineage>
</organism>
<keyword evidence="3" id="KW-1185">Reference proteome</keyword>
<dbReference type="EMBL" id="JALJEJ010000005">
    <property type="protein sequence ID" value="MCJ8210475.1"/>
    <property type="molecule type" value="Genomic_DNA"/>
</dbReference>
<proteinExistence type="predicted"/>
<dbReference type="PANTHER" id="PTHR43464:SF23">
    <property type="entry name" value="JUVENILE HORMONE ACID O-METHYLTRANSFERASE"/>
    <property type="match status" value="1"/>
</dbReference>
<dbReference type="SUPFAM" id="SSF53335">
    <property type="entry name" value="S-adenosyl-L-methionine-dependent methyltransferases"/>
    <property type="match status" value="1"/>
</dbReference>
<dbReference type="PANTHER" id="PTHR43464">
    <property type="entry name" value="METHYLTRANSFERASE"/>
    <property type="match status" value="1"/>
</dbReference>
<accession>A0A9X1X5K4</accession>
<dbReference type="Gene3D" id="3.40.50.150">
    <property type="entry name" value="Vaccinia Virus protein VP39"/>
    <property type="match status" value="1"/>
</dbReference>
<comment type="caution">
    <text evidence="2">The sequence shown here is derived from an EMBL/GenBank/DDBJ whole genome shotgun (WGS) entry which is preliminary data.</text>
</comment>
<dbReference type="InterPro" id="IPR041698">
    <property type="entry name" value="Methyltransf_25"/>
</dbReference>
<evidence type="ECO:0000259" key="1">
    <source>
        <dbReference type="Pfam" id="PF13649"/>
    </source>
</evidence>
<dbReference type="GO" id="GO:0032259">
    <property type="term" value="P:methylation"/>
    <property type="evidence" value="ECO:0007669"/>
    <property type="project" value="UniProtKB-KW"/>
</dbReference>
<dbReference type="InterPro" id="IPR029063">
    <property type="entry name" value="SAM-dependent_MTases_sf"/>
</dbReference>
<gene>
    <name evidence="2" type="ORF">MUY27_12225</name>
</gene>
<dbReference type="CDD" id="cd02440">
    <property type="entry name" value="AdoMet_MTases"/>
    <property type="match status" value="1"/>
</dbReference>
<name>A0A9X1X5K4_9SPHI</name>
<dbReference type="Proteomes" id="UP001139450">
    <property type="component" value="Unassembled WGS sequence"/>
</dbReference>
<evidence type="ECO:0000313" key="3">
    <source>
        <dbReference type="Proteomes" id="UP001139450"/>
    </source>
</evidence>
<dbReference type="GO" id="GO:0010420">
    <property type="term" value="F:polyprenyldihydroxybenzoate methyltransferase activity"/>
    <property type="evidence" value="ECO:0007669"/>
    <property type="project" value="TreeGrafter"/>
</dbReference>
<evidence type="ECO:0000313" key="2">
    <source>
        <dbReference type="EMBL" id="MCJ8210475.1"/>
    </source>
</evidence>
<dbReference type="RefSeq" id="WP_245130314.1">
    <property type="nucleotide sequence ID" value="NZ_JALJEJ010000005.1"/>
</dbReference>